<comment type="caution">
    <text evidence="4">The sequence shown here is derived from an EMBL/GenBank/DDBJ whole genome shotgun (WGS) entry which is preliminary data.</text>
</comment>
<organism evidence="4 5">
    <name type="scientific">Gryllus longicercus</name>
    <dbReference type="NCBI Taxonomy" id="2509291"/>
    <lineage>
        <taxon>Eukaryota</taxon>
        <taxon>Metazoa</taxon>
        <taxon>Ecdysozoa</taxon>
        <taxon>Arthropoda</taxon>
        <taxon>Hexapoda</taxon>
        <taxon>Insecta</taxon>
        <taxon>Pterygota</taxon>
        <taxon>Neoptera</taxon>
        <taxon>Polyneoptera</taxon>
        <taxon>Orthoptera</taxon>
        <taxon>Ensifera</taxon>
        <taxon>Gryllidea</taxon>
        <taxon>Grylloidea</taxon>
        <taxon>Gryllidae</taxon>
        <taxon>Gryllinae</taxon>
        <taxon>Gryllus</taxon>
    </lineage>
</organism>
<sequence length="470" mass="52861">MCTATDNDYEESVQCMEEKPSHNLVGALCKKCGNNKAEVVLRVKDTYCRQCFIDSFTHKFRATLGKSKMLKPNDKIILAVSGSPSSLAMLQLVKDGIEITTPKRLQCIPCIVYVDEGAVLGHTYEQRQEICISMAKITKKYGIPGFITSLDRCLDISSSHSKLCEELHESMVWHVNEERELRLQSLFAQLKSLSSKEDLLLKLRHKLLFSVAEELDCSKIFVGDCATDLAVSIMANLSLGRGAQLPYDVGFCDYRHGKTKLLRPMRDFMKKEIAFYMVFKNIGSVSYPTLSSKVDPFSSIQRLTEKFITELQKDFPSTVSTIFRTGDKLTSEGTRNVECKTCLLCEAPLDTSKQDSSSMQATEFSQLISSPMFADVKDLLTHSSSDLHSNAVSSMGDSNCCTSNYQCTCISQNQLQKLDFEQIKENLCYGCRLIVKEMDSLDFLPGDITSSVKTEIMQKQLRKEIQDFLL</sequence>
<dbReference type="AlphaFoldDB" id="A0AAN9VEN8"/>
<dbReference type="GO" id="GO:0032447">
    <property type="term" value="P:protein urmylation"/>
    <property type="evidence" value="ECO:0007669"/>
    <property type="project" value="UniProtKB-UniRule"/>
</dbReference>
<dbReference type="GO" id="GO:0005829">
    <property type="term" value="C:cytosol"/>
    <property type="evidence" value="ECO:0007669"/>
    <property type="project" value="TreeGrafter"/>
</dbReference>
<dbReference type="GO" id="GO:0016783">
    <property type="term" value="F:sulfurtransferase activity"/>
    <property type="evidence" value="ECO:0007669"/>
    <property type="project" value="TreeGrafter"/>
</dbReference>
<dbReference type="Gene3D" id="3.40.50.620">
    <property type="entry name" value="HUPs"/>
    <property type="match status" value="1"/>
</dbReference>
<accession>A0AAN9VEN8</accession>
<evidence type="ECO:0000313" key="4">
    <source>
        <dbReference type="EMBL" id="KAK7863485.1"/>
    </source>
</evidence>
<dbReference type="PANTHER" id="PTHR20882:SF14">
    <property type="entry name" value="CYTOPLASMIC TRNA 2-THIOLATION PROTEIN 2"/>
    <property type="match status" value="1"/>
</dbReference>
<comment type="similarity">
    <text evidence="3">Belongs to the CTU2/NCS2 family.</text>
</comment>
<comment type="function">
    <text evidence="3">Plays a central role in 2-thiolation of mcm(5)S(2)U at tRNA wobble positions of tRNA(Lys), tRNA(Glu) and tRNA(Gln). May act by forming a heterodimer with NCS6/CTU1 that ligates sulfur from thiocarboxylated URM1 onto the uridine of tRNAs at wobble position.</text>
</comment>
<dbReference type="InterPro" id="IPR014729">
    <property type="entry name" value="Rossmann-like_a/b/a_fold"/>
</dbReference>
<dbReference type="GO" id="GO:0016779">
    <property type="term" value="F:nucleotidyltransferase activity"/>
    <property type="evidence" value="ECO:0007669"/>
    <property type="project" value="UniProtKB-UniRule"/>
</dbReference>
<comment type="pathway">
    <text evidence="3">tRNA modification; 5-methoxycarbonylmethyl-2-thiouridine-tRNA biosynthesis.</text>
</comment>
<dbReference type="InterPro" id="IPR019407">
    <property type="entry name" value="CTU2"/>
</dbReference>
<name>A0AAN9VEN8_9ORTH</name>
<dbReference type="Proteomes" id="UP001378592">
    <property type="component" value="Unassembled WGS sequence"/>
</dbReference>
<dbReference type="SUPFAM" id="SSF52402">
    <property type="entry name" value="Adenine nucleotide alpha hydrolases-like"/>
    <property type="match status" value="1"/>
</dbReference>
<keyword evidence="2 3" id="KW-0819">tRNA processing</keyword>
<dbReference type="GO" id="GO:0000049">
    <property type="term" value="F:tRNA binding"/>
    <property type="evidence" value="ECO:0007669"/>
    <property type="project" value="InterPro"/>
</dbReference>
<dbReference type="GO" id="GO:0002143">
    <property type="term" value="P:tRNA wobble position uridine thiolation"/>
    <property type="evidence" value="ECO:0007669"/>
    <property type="project" value="TreeGrafter"/>
</dbReference>
<keyword evidence="5" id="KW-1185">Reference proteome</keyword>
<protein>
    <recommendedName>
        <fullName evidence="3">Cytoplasmic tRNA 2-thiolation protein 2</fullName>
    </recommendedName>
</protein>
<reference evidence="4 5" key="1">
    <citation type="submission" date="2024-03" db="EMBL/GenBank/DDBJ databases">
        <title>The genome assembly and annotation of the cricket Gryllus longicercus Weissman &amp; Gray.</title>
        <authorList>
            <person name="Szrajer S."/>
            <person name="Gray D."/>
            <person name="Ylla G."/>
        </authorList>
    </citation>
    <scope>NUCLEOTIDE SEQUENCE [LARGE SCALE GENOMIC DNA]</scope>
    <source>
        <strain evidence="4">DAG 2021-001</strain>
        <tissue evidence="4">Whole body minus gut</tissue>
    </source>
</reference>
<evidence type="ECO:0000256" key="3">
    <source>
        <dbReference type="HAMAP-Rule" id="MF_03054"/>
    </source>
</evidence>
<proteinExistence type="inferred from homology"/>
<dbReference type="HAMAP" id="MF_03054">
    <property type="entry name" value="CTU2"/>
    <property type="match status" value="1"/>
</dbReference>
<dbReference type="EMBL" id="JAZDUA010000229">
    <property type="protein sequence ID" value="KAK7863485.1"/>
    <property type="molecule type" value="Genomic_DNA"/>
</dbReference>
<evidence type="ECO:0000256" key="1">
    <source>
        <dbReference type="ARBA" id="ARBA00022490"/>
    </source>
</evidence>
<dbReference type="Pfam" id="PF10288">
    <property type="entry name" value="CTU2"/>
    <property type="match status" value="1"/>
</dbReference>
<evidence type="ECO:0000256" key="2">
    <source>
        <dbReference type="ARBA" id="ARBA00022694"/>
    </source>
</evidence>
<dbReference type="PANTHER" id="PTHR20882">
    <property type="entry name" value="CYTOPLASMIC TRNA 2-THIOLATION PROTEIN 2"/>
    <property type="match status" value="1"/>
</dbReference>
<gene>
    <name evidence="4" type="ORF">R5R35_010518</name>
</gene>
<keyword evidence="1 3" id="KW-0963">Cytoplasm</keyword>
<comment type="subcellular location">
    <subcellularLocation>
        <location evidence="3">Cytoplasm</location>
    </subcellularLocation>
</comment>
<evidence type="ECO:0000313" key="5">
    <source>
        <dbReference type="Proteomes" id="UP001378592"/>
    </source>
</evidence>